<dbReference type="Pfam" id="PF09996">
    <property type="entry name" value="DUF2237"/>
    <property type="match status" value="1"/>
</dbReference>
<protein>
    <recommendedName>
        <fullName evidence="3">DUF2237 domain-containing protein</fullName>
    </recommendedName>
</protein>
<gene>
    <name evidence="1" type="ORF">CKO28_17050</name>
</gene>
<reference evidence="1 2" key="1">
    <citation type="journal article" date="2020" name="Microorganisms">
        <title>Osmotic Adaptation and Compatible Solute Biosynthesis of Phototrophic Bacteria as Revealed from Genome Analyses.</title>
        <authorList>
            <person name="Imhoff J.F."/>
            <person name="Rahn T."/>
            <person name="Kunzel S."/>
            <person name="Keller A."/>
            <person name="Neulinger S.C."/>
        </authorList>
    </citation>
    <scope>NUCLEOTIDE SEQUENCE [LARGE SCALE GENOMIC DNA]</scope>
    <source>
        <strain evidence="1 2">DSM 9895</strain>
    </source>
</reference>
<evidence type="ECO:0000313" key="2">
    <source>
        <dbReference type="Proteomes" id="UP001296873"/>
    </source>
</evidence>
<name>A0ABS1DGZ7_9PROT</name>
<organism evidence="1 2">
    <name type="scientific">Rhodovibrio sodomensis</name>
    <dbReference type="NCBI Taxonomy" id="1088"/>
    <lineage>
        <taxon>Bacteria</taxon>
        <taxon>Pseudomonadati</taxon>
        <taxon>Pseudomonadota</taxon>
        <taxon>Alphaproteobacteria</taxon>
        <taxon>Rhodospirillales</taxon>
        <taxon>Rhodovibrionaceae</taxon>
        <taxon>Rhodovibrio</taxon>
    </lineage>
</organism>
<comment type="caution">
    <text evidence="1">The sequence shown here is derived from an EMBL/GenBank/DDBJ whole genome shotgun (WGS) entry which is preliminary data.</text>
</comment>
<evidence type="ECO:0008006" key="3">
    <source>
        <dbReference type="Google" id="ProtNLM"/>
    </source>
</evidence>
<dbReference type="InterPro" id="IPR018714">
    <property type="entry name" value="DUF2237"/>
</dbReference>
<dbReference type="RefSeq" id="WP_200342089.1">
    <property type="nucleotide sequence ID" value="NZ_NRRL01000060.1"/>
</dbReference>
<accession>A0ABS1DGZ7</accession>
<keyword evidence="2" id="KW-1185">Reference proteome</keyword>
<proteinExistence type="predicted"/>
<dbReference type="Proteomes" id="UP001296873">
    <property type="component" value="Unassembled WGS sequence"/>
</dbReference>
<dbReference type="Gene3D" id="3.30.56.110">
    <property type="entry name" value="Protein of unknown function DUF2237"/>
    <property type="match status" value="1"/>
</dbReference>
<sequence>MPDDGTPTRPEAKNILGGALQTCSTDPMTGFLRDGCCTPHPMDHGNHSVCAVVTEEFLAFTAKQGNDLATPRPEFGFDGLKPGDRWCLCAGRWLEAMQAGVAPPIVPEATSDRALEVVAQATLMQYARQ</sequence>
<dbReference type="EMBL" id="NRRL01000060">
    <property type="protein sequence ID" value="MBK1669747.1"/>
    <property type="molecule type" value="Genomic_DNA"/>
</dbReference>
<dbReference type="PANTHER" id="PTHR37466">
    <property type="entry name" value="SLR1628 PROTEIN"/>
    <property type="match status" value="1"/>
</dbReference>
<evidence type="ECO:0000313" key="1">
    <source>
        <dbReference type="EMBL" id="MBK1669747.1"/>
    </source>
</evidence>
<dbReference type="PANTHER" id="PTHR37466:SF1">
    <property type="entry name" value="SLR1628 PROTEIN"/>
    <property type="match status" value="1"/>
</dbReference>